<keyword evidence="2" id="KW-1133">Transmembrane helix</keyword>
<dbReference type="Proteomes" id="UP001209701">
    <property type="component" value="Unassembled WGS sequence"/>
</dbReference>
<sequence length="103" mass="11790">MNFSTVMATAGLLTCIVLAIRMCLSPRQRQRMDAQLRQASWALRDAGQRLSSWLRSRRFKNSAATQADALIRRAKTTAKPEGEWDGNVYRPKSFNKDEPRKPH</sequence>
<keyword evidence="2" id="KW-0472">Membrane</keyword>
<evidence type="ECO:0000256" key="1">
    <source>
        <dbReference type="SAM" id="MobiDB-lite"/>
    </source>
</evidence>
<keyword evidence="2" id="KW-0812">Transmembrane</keyword>
<dbReference type="EMBL" id="JAJIRN010000004">
    <property type="protein sequence ID" value="MCV2368431.1"/>
    <property type="molecule type" value="Genomic_DNA"/>
</dbReference>
<evidence type="ECO:0000256" key="2">
    <source>
        <dbReference type="SAM" id="Phobius"/>
    </source>
</evidence>
<evidence type="ECO:0000313" key="3">
    <source>
        <dbReference type="EMBL" id="MCV2368431.1"/>
    </source>
</evidence>
<reference evidence="3 4" key="1">
    <citation type="submission" date="2021-11" db="EMBL/GenBank/DDBJ databases">
        <authorList>
            <person name="Liang Q."/>
            <person name="Mou H."/>
            <person name="Liu Z."/>
        </authorList>
    </citation>
    <scope>NUCLEOTIDE SEQUENCE [LARGE SCALE GENOMIC DNA]</scope>
    <source>
        <strain evidence="3 4">CHU3</strain>
    </source>
</reference>
<keyword evidence="4" id="KW-1185">Reference proteome</keyword>
<gene>
    <name evidence="3" type="ORF">LNV07_10030</name>
</gene>
<feature type="transmembrane region" description="Helical" evidence="2">
    <location>
        <begin position="6"/>
        <end position="24"/>
    </location>
</feature>
<comment type="caution">
    <text evidence="3">The sequence shown here is derived from an EMBL/GenBank/DDBJ whole genome shotgun (WGS) entry which is preliminary data.</text>
</comment>
<name>A0ABT2YEH8_9BURK</name>
<evidence type="ECO:0000313" key="4">
    <source>
        <dbReference type="Proteomes" id="UP001209701"/>
    </source>
</evidence>
<accession>A0ABT2YEH8</accession>
<organism evidence="3 4">
    <name type="scientific">Roseateles oligotrophus</name>
    <dbReference type="NCBI Taxonomy" id="1769250"/>
    <lineage>
        <taxon>Bacteria</taxon>
        <taxon>Pseudomonadati</taxon>
        <taxon>Pseudomonadota</taxon>
        <taxon>Betaproteobacteria</taxon>
        <taxon>Burkholderiales</taxon>
        <taxon>Sphaerotilaceae</taxon>
        <taxon>Roseateles</taxon>
    </lineage>
</organism>
<feature type="compositionally biased region" description="Basic and acidic residues" evidence="1">
    <location>
        <begin position="94"/>
        <end position="103"/>
    </location>
</feature>
<dbReference type="RefSeq" id="WP_263571030.1">
    <property type="nucleotide sequence ID" value="NZ_JAJIRN010000004.1"/>
</dbReference>
<feature type="region of interest" description="Disordered" evidence="1">
    <location>
        <begin position="74"/>
        <end position="103"/>
    </location>
</feature>
<protein>
    <submittedName>
        <fullName evidence="3">Uncharacterized protein</fullName>
    </submittedName>
</protein>
<proteinExistence type="predicted"/>